<keyword evidence="14" id="KW-0732">Signal</keyword>
<feature type="chain" id="PRO_5011723115" evidence="14">
    <location>
        <begin position="30"/>
        <end position="804"/>
    </location>
</feature>
<keyword evidence="2 11" id="KW-0813">Transport</keyword>
<feature type="signal peptide" evidence="14">
    <location>
        <begin position="1"/>
        <end position="29"/>
    </location>
</feature>
<geneLocation type="plasmid" evidence="18">
    <name>pcme4a9i</name>
</geneLocation>
<evidence type="ECO:0000256" key="13">
    <source>
        <dbReference type="SAM" id="MobiDB-lite"/>
    </source>
</evidence>
<dbReference type="InterPro" id="IPR000531">
    <property type="entry name" value="Beta-barrel_TonB"/>
</dbReference>
<dbReference type="PANTHER" id="PTHR32552:SF81">
    <property type="entry name" value="TONB-DEPENDENT OUTER MEMBRANE RECEPTOR"/>
    <property type="match status" value="1"/>
</dbReference>
<keyword evidence="10 11" id="KW-0998">Cell outer membrane</keyword>
<proteinExistence type="inferred from homology"/>
<dbReference type="Pfam" id="PF00593">
    <property type="entry name" value="TonB_dep_Rec_b-barrel"/>
    <property type="match status" value="1"/>
</dbReference>
<evidence type="ECO:0000259" key="15">
    <source>
        <dbReference type="Pfam" id="PF00593"/>
    </source>
</evidence>
<keyword evidence="7" id="KW-0406">Ion transport</keyword>
<dbReference type="STRING" id="450378.GCA_001661675_03320"/>
<dbReference type="GO" id="GO:0006826">
    <property type="term" value="P:iron ion transport"/>
    <property type="evidence" value="ECO:0007669"/>
    <property type="project" value="UniProtKB-KW"/>
</dbReference>
<keyword evidence="18" id="KW-1185">Reference proteome</keyword>
<dbReference type="PROSITE" id="PS52016">
    <property type="entry name" value="TONB_DEPENDENT_REC_3"/>
    <property type="match status" value="1"/>
</dbReference>
<dbReference type="Pfam" id="PF07715">
    <property type="entry name" value="Plug"/>
    <property type="match status" value="1"/>
</dbReference>
<evidence type="ECO:0000256" key="7">
    <source>
        <dbReference type="ARBA" id="ARBA00023065"/>
    </source>
</evidence>
<feature type="region of interest" description="Disordered" evidence="13">
    <location>
        <begin position="32"/>
        <end position="74"/>
    </location>
</feature>
<dbReference type="EMBL" id="CP019603">
    <property type="protein sequence ID" value="ARU17922.1"/>
    <property type="molecule type" value="Genomic_DNA"/>
</dbReference>
<evidence type="ECO:0000256" key="2">
    <source>
        <dbReference type="ARBA" id="ARBA00022448"/>
    </source>
</evidence>
<reference evidence="17 18" key="1">
    <citation type="submission" date="2017-01" db="EMBL/GenBank/DDBJ databases">
        <title>Complete genome sequence of esterase-producing bacterium Croceicoccus marinus E4A9.</title>
        <authorList>
            <person name="Wu Y.-H."/>
            <person name="Cheng H."/>
            <person name="Xu L."/>
            <person name="Huo Y.-Y."/>
            <person name="Wang C.-S."/>
            <person name="Xu X.-W."/>
        </authorList>
    </citation>
    <scope>NUCLEOTIDE SEQUENCE [LARGE SCALE GENOMIC DNA]</scope>
    <source>
        <strain evidence="17 18">E4A9</strain>
        <plasmid evidence="18">Plasmid pcme4a9i</plasmid>
    </source>
</reference>
<dbReference type="AlphaFoldDB" id="A0A1Z1FGN9"/>
<evidence type="ECO:0000256" key="12">
    <source>
        <dbReference type="RuleBase" id="RU003357"/>
    </source>
</evidence>
<evidence type="ECO:0000256" key="5">
    <source>
        <dbReference type="ARBA" id="ARBA00022692"/>
    </source>
</evidence>
<dbReference type="SUPFAM" id="SSF56935">
    <property type="entry name" value="Porins"/>
    <property type="match status" value="1"/>
</dbReference>
<feature type="domain" description="TonB-dependent receptor plug" evidence="16">
    <location>
        <begin position="91"/>
        <end position="199"/>
    </location>
</feature>
<dbReference type="InterPro" id="IPR012910">
    <property type="entry name" value="Plug_dom"/>
</dbReference>
<accession>A0A1Z1FGN9</accession>
<keyword evidence="17" id="KW-0675">Receptor</keyword>
<gene>
    <name evidence="17" type="ORF">A9D14_16520</name>
</gene>
<dbReference type="PANTHER" id="PTHR32552">
    <property type="entry name" value="FERRICHROME IRON RECEPTOR-RELATED"/>
    <property type="match status" value="1"/>
</dbReference>
<evidence type="ECO:0000313" key="18">
    <source>
        <dbReference type="Proteomes" id="UP000195807"/>
    </source>
</evidence>
<evidence type="ECO:0000256" key="11">
    <source>
        <dbReference type="PROSITE-ProRule" id="PRU01360"/>
    </source>
</evidence>
<keyword evidence="4" id="KW-0410">Iron transport</keyword>
<protein>
    <submittedName>
        <fullName evidence="17">TonB-dependent receptor</fullName>
    </submittedName>
</protein>
<dbReference type="InterPro" id="IPR036942">
    <property type="entry name" value="Beta-barrel_TonB_sf"/>
</dbReference>
<keyword evidence="5 11" id="KW-0812">Transmembrane</keyword>
<keyword evidence="3 11" id="KW-1134">Transmembrane beta strand</keyword>
<dbReference type="GO" id="GO:0009279">
    <property type="term" value="C:cell outer membrane"/>
    <property type="evidence" value="ECO:0007669"/>
    <property type="project" value="UniProtKB-SubCell"/>
</dbReference>
<sequence>MGGFRRQSSCALRLAVAGLLCSASNAALAQTSDAPADTAIDPDTAVDQGNPLGREETLGPAQPDSVQGRSQGQATGLEDIVVTARRVSESLQETPVAVTAFTSQAIDNKFAADIRALAGDVPNMVITNVPGFNAASIGIRGQSTGDIILTFEPAVGVVVDDFVLGHVQTQLFDLFDVERIEVLRGPQGTLFGKNTVGGVVNVITKRPETTLGGQIRLGYASFDTKDVKASLNLPITDGLYFRFAGSFQESDGYYKLTKNNDVDEPQGRPATNDNFGGTRYFNARAKLLWEASPDTEFMLTYEFLRDRGDSPPSVNETPPGFLFDVVGFPGIQTDGTDPFNTGTTLCEGDIDAETCPGTLLGHRIDIDGAYLRGEHNMLGLGTITAVGGFRRVKSILPSDYTGENAYLFVSTRNDVREQYSFETRFTSDFSDRFGFTVGAMYWGQTLDARATSFLGFLRFLGDPTALSDPNQSTADYKVDSYAVFGEAEYDISDPLSVFFGARYTMEDKSFSVRPQVRRSIIETGFWPEYSDSASFEKPTIRAGYRWEITPGINNYFTYSQGYKSGGYNEQAMSATSALPFEEETADSFELGFKTETPDRRARLNLAGFYVRYNDLQRDAVVPFVDPITGLPGQETRTTNAGKAEVYGIEVEGSAVPVEGLTLGASLGWQKAKYLEFFTDIDGDGTNEDASFLGLRNVPEWTVGGNARYQLPPFDFGEIDIGADINYQSEFESVTLNAPFTQGQARTLVGASINWTDPSGLRVSLYGRNLLDETYRVAANSVAGLFNFTNYAPPRSFGVELWLDY</sequence>
<dbReference type="KEGG" id="cman:A9D14_16520"/>
<name>A0A1Z1FGN9_9SPHN</name>
<keyword evidence="9 11" id="KW-0472">Membrane</keyword>
<evidence type="ECO:0000256" key="9">
    <source>
        <dbReference type="ARBA" id="ARBA00023136"/>
    </source>
</evidence>
<keyword evidence="8 12" id="KW-0798">TonB box</keyword>
<evidence type="ECO:0000256" key="8">
    <source>
        <dbReference type="ARBA" id="ARBA00023077"/>
    </source>
</evidence>
<dbReference type="Proteomes" id="UP000195807">
    <property type="component" value="Plasmid pCME4A9I"/>
</dbReference>
<evidence type="ECO:0000256" key="3">
    <source>
        <dbReference type="ARBA" id="ARBA00022452"/>
    </source>
</evidence>
<dbReference type="Gene3D" id="2.40.170.20">
    <property type="entry name" value="TonB-dependent receptor, beta-barrel domain"/>
    <property type="match status" value="1"/>
</dbReference>
<feature type="compositionally biased region" description="Polar residues" evidence="13">
    <location>
        <begin position="64"/>
        <end position="74"/>
    </location>
</feature>
<dbReference type="CDD" id="cd01347">
    <property type="entry name" value="ligand_gated_channel"/>
    <property type="match status" value="1"/>
</dbReference>
<comment type="subcellular location">
    <subcellularLocation>
        <location evidence="1 11">Cell outer membrane</location>
        <topology evidence="1 11">Multi-pass membrane protein</topology>
    </subcellularLocation>
</comment>
<feature type="domain" description="TonB-dependent receptor-like beta-barrel" evidence="15">
    <location>
        <begin position="303"/>
        <end position="769"/>
    </location>
</feature>
<evidence type="ECO:0000259" key="16">
    <source>
        <dbReference type="Pfam" id="PF07715"/>
    </source>
</evidence>
<evidence type="ECO:0000256" key="10">
    <source>
        <dbReference type="ARBA" id="ARBA00023237"/>
    </source>
</evidence>
<feature type="compositionally biased region" description="Low complexity" evidence="13">
    <location>
        <begin position="33"/>
        <end position="45"/>
    </location>
</feature>
<evidence type="ECO:0000256" key="1">
    <source>
        <dbReference type="ARBA" id="ARBA00004571"/>
    </source>
</evidence>
<evidence type="ECO:0000313" key="17">
    <source>
        <dbReference type="EMBL" id="ARU17922.1"/>
    </source>
</evidence>
<evidence type="ECO:0000256" key="14">
    <source>
        <dbReference type="SAM" id="SignalP"/>
    </source>
</evidence>
<evidence type="ECO:0000256" key="6">
    <source>
        <dbReference type="ARBA" id="ARBA00023004"/>
    </source>
</evidence>
<organism evidence="17 18">
    <name type="scientific">Croceicoccus marinus</name>
    <dbReference type="NCBI Taxonomy" id="450378"/>
    <lineage>
        <taxon>Bacteria</taxon>
        <taxon>Pseudomonadati</taxon>
        <taxon>Pseudomonadota</taxon>
        <taxon>Alphaproteobacteria</taxon>
        <taxon>Sphingomonadales</taxon>
        <taxon>Erythrobacteraceae</taxon>
        <taxon>Croceicoccus</taxon>
    </lineage>
</organism>
<comment type="similarity">
    <text evidence="11 12">Belongs to the TonB-dependent receptor family.</text>
</comment>
<keyword evidence="6" id="KW-0408">Iron</keyword>
<dbReference type="InterPro" id="IPR039426">
    <property type="entry name" value="TonB-dep_rcpt-like"/>
</dbReference>
<keyword evidence="17" id="KW-0614">Plasmid</keyword>
<evidence type="ECO:0000256" key="4">
    <source>
        <dbReference type="ARBA" id="ARBA00022496"/>
    </source>
</evidence>